<proteinExistence type="predicted"/>
<reference evidence="1 2" key="1">
    <citation type="journal article" date="2011" name="Mol. Biol. Evol.">
        <title>Phylogenomic evidence for the presence of a flagellum and cbb3 oxidase in the free-living mitochondrial ancestor.</title>
        <authorList>
            <person name="Sassera D."/>
            <person name="Lo N."/>
            <person name="Epis S."/>
            <person name="D'Auria G."/>
            <person name="Montagna M."/>
            <person name="Comandatore F."/>
            <person name="Horner D."/>
            <person name="Pereto J."/>
            <person name="Luciano A.M."/>
            <person name="Franciosi F."/>
            <person name="Ferri E."/>
            <person name="Crotti E."/>
            <person name="Bazzocchi C."/>
            <person name="Daffonchio D."/>
            <person name="Sacchi L."/>
            <person name="Moya A."/>
            <person name="Latorre A."/>
            <person name="Bandi C."/>
        </authorList>
    </citation>
    <scope>NUCLEOTIDE SEQUENCE [LARGE SCALE GENOMIC DNA]</scope>
    <source>
        <strain evidence="1 2">IricVA</strain>
    </source>
</reference>
<protein>
    <submittedName>
        <fullName evidence="1">Uncharacterized protein</fullName>
    </submittedName>
</protein>
<dbReference type="EMBL" id="CP002130">
    <property type="protein sequence ID" value="AEI88986.1"/>
    <property type="molecule type" value="Genomic_DNA"/>
</dbReference>
<sequence length="66" mass="7628">MTPAEGAVTSNVILSVSSSSNISSTLTASPFFFTPLEYSCFCNRFSKWWYYYIHTHFFLLFNLKLL</sequence>
<gene>
    <name evidence="1" type="ordered locus">midi_00689</name>
</gene>
<accession>F7XWD7</accession>
<evidence type="ECO:0000313" key="2">
    <source>
        <dbReference type="Proteomes" id="UP000006639"/>
    </source>
</evidence>
<dbReference type="KEGG" id="mmn:midi_00689"/>
<name>F7XWD7_MIDMI</name>
<organism evidence="1 2">
    <name type="scientific">Midichloria mitochondrii (strain IricVA)</name>
    <dbReference type="NCBI Taxonomy" id="696127"/>
    <lineage>
        <taxon>Bacteria</taxon>
        <taxon>Pseudomonadati</taxon>
        <taxon>Pseudomonadota</taxon>
        <taxon>Alphaproteobacteria</taxon>
        <taxon>Rickettsiales</taxon>
        <taxon>Candidatus Midichloriaceae</taxon>
        <taxon>Candidatus Midichloria</taxon>
    </lineage>
</organism>
<evidence type="ECO:0000313" key="1">
    <source>
        <dbReference type="EMBL" id="AEI88986.1"/>
    </source>
</evidence>
<dbReference type="AlphaFoldDB" id="F7XWD7"/>
<keyword evidence="2" id="KW-1185">Reference proteome</keyword>
<dbReference type="Proteomes" id="UP000006639">
    <property type="component" value="Chromosome"/>
</dbReference>
<dbReference type="HOGENOM" id="CLU_2826386_0_0_5"/>